<accession>A0A2T2WKD1</accession>
<gene>
    <name evidence="1" type="ORF">C7B45_05680</name>
</gene>
<evidence type="ECO:0000313" key="2">
    <source>
        <dbReference type="Proteomes" id="UP000241848"/>
    </source>
</evidence>
<comment type="caution">
    <text evidence="1">The sequence shown here is derived from an EMBL/GenBank/DDBJ whole genome shotgun (WGS) entry which is preliminary data.</text>
</comment>
<evidence type="ECO:0000313" key="1">
    <source>
        <dbReference type="EMBL" id="PSR22685.1"/>
    </source>
</evidence>
<dbReference type="InterPro" id="IPR014756">
    <property type="entry name" value="Ig_E-set"/>
</dbReference>
<name>A0A2T2WKD1_9FIRM</name>
<reference evidence="1 2" key="1">
    <citation type="journal article" date="2014" name="BMC Genomics">
        <title>Comparison of environmental and isolate Sulfobacillus genomes reveals diverse carbon, sulfur, nitrogen, and hydrogen metabolisms.</title>
        <authorList>
            <person name="Justice N.B."/>
            <person name="Norman A."/>
            <person name="Brown C.T."/>
            <person name="Singh A."/>
            <person name="Thomas B.C."/>
            <person name="Banfield J.F."/>
        </authorList>
    </citation>
    <scope>NUCLEOTIDE SEQUENCE [LARGE SCALE GENOMIC DNA]</scope>
    <source>
        <strain evidence="1">AMDSBA3</strain>
    </source>
</reference>
<dbReference type="Proteomes" id="UP000241848">
    <property type="component" value="Unassembled WGS sequence"/>
</dbReference>
<dbReference type="InterPro" id="IPR017853">
    <property type="entry name" value="GH"/>
</dbReference>
<dbReference type="InterPro" id="IPR013783">
    <property type="entry name" value="Ig-like_fold"/>
</dbReference>
<dbReference type="Gene3D" id="2.60.40.10">
    <property type="entry name" value="Immunoglobulins"/>
    <property type="match status" value="3"/>
</dbReference>
<proteinExistence type="predicted"/>
<sequence length="770" mass="80044">MATRDVDARILSVYGVGRAVRIDIGPGRYRSAAAAAVSRQDYGINVFSYDSQMNSPSTIAGMTTLGMGMQQFPNANEWSWTTNTFRDGGTAPVSLSDWGSILEQTNNQGLFIFDYDENPTFTGGGSPADATQLTQYIVSHHLPITAIVVGSEEYGSWDHYANLNPSFSASYYATRTAEIAQAIHQVDPAMQVGVSFDLGQEPSDLQWDQTVLRTDGPYINFVSIHDYPNAQTLSNAGLLAALPSEIHQAMTFVQNEIATNVPAPYAANIQTWVTEFNPYGEPGPQSTQPVYGAAMVESAMLWRVDGAAKLFVWSYDGQAHSPSAQWPVDTTANTAYGLFALAGDGQSPELPENQLYPSGLSLAQYMQAIGTGGTLSVWVTPDQVVGDVQSSSGASHIFAINTSNAAETLGLGGTQTVVPAATMLATSGQTITPATLTLTPGPTPPIALATSQPGLSAYQPVPPAITDTLSGYPGETVTLTGRGFGQWGANAGVVISQNGVNYGGPLDSYGVTIKSWSPTRISFVVPNGTSGPSLTPGSATVLVETANQLVSNSTSLTVTAAPNLNLTLSSQSPYPGDLLTIFGSGFGAAQGTGYVQFSQNGINYGGPGDAYHVSIVNWSNSAITVEVPNGSSGPALTPGSATLTVVTGSGTPTPALSLTIVPPPLLSAAISPPGPVQPGQLITVSGNNFGSSQGTGYVLIQQNGVNYGEPGDWYGVSIVTWTNNSITFRVPIQGMSSTGHEEPSLQPGSATMTVVSGAGLQSPALPLTVN</sequence>
<organism evidence="1 2">
    <name type="scientific">Sulfobacillus acidophilus</name>
    <dbReference type="NCBI Taxonomy" id="53633"/>
    <lineage>
        <taxon>Bacteria</taxon>
        <taxon>Bacillati</taxon>
        <taxon>Bacillota</taxon>
        <taxon>Clostridia</taxon>
        <taxon>Eubacteriales</taxon>
        <taxon>Clostridiales Family XVII. Incertae Sedis</taxon>
        <taxon>Sulfobacillus</taxon>
    </lineage>
</organism>
<dbReference type="AlphaFoldDB" id="A0A2T2WKD1"/>
<dbReference type="SUPFAM" id="SSF51445">
    <property type="entry name" value="(Trans)glycosidases"/>
    <property type="match status" value="1"/>
</dbReference>
<dbReference type="SUPFAM" id="SSF81296">
    <property type="entry name" value="E set domains"/>
    <property type="match status" value="2"/>
</dbReference>
<protein>
    <submittedName>
        <fullName evidence="1">Cell surface protein</fullName>
    </submittedName>
</protein>
<dbReference type="EMBL" id="PXYV01000013">
    <property type="protein sequence ID" value="PSR22685.1"/>
    <property type="molecule type" value="Genomic_DNA"/>
</dbReference>
<dbReference type="Gene3D" id="3.20.20.80">
    <property type="entry name" value="Glycosidases"/>
    <property type="match status" value="1"/>
</dbReference>